<dbReference type="GO" id="GO:0006357">
    <property type="term" value="P:regulation of transcription by RNA polymerase II"/>
    <property type="evidence" value="ECO:0007669"/>
    <property type="project" value="TreeGrafter"/>
</dbReference>
<dbReference type="PROSITE" id="PS50157">
    <property type="entry name" value="ZINC_FINGER_C2H2_2"/>
    <property type="match status" value="2"/>
</dbReference>
<dbReference type="SMART" id="SM00355">
    <property type="entry name" value="ZnF_C2H2"/>
    <property type="match status" value="3"/>
</dbReference>
<feature type="compositionally biased region" description="Polar residues" evidence="2">
    <location>
        <begin position="416"/>
        <end position="427"/>
    </location>
</feature>
<name>A0A9N9KZW2_9HELO</name>
<feature type="region of interest" description="Disordered" evidence="2">
    <location>
        <begin position="285"/>
        <end position="455"/>
    </location>
</feature>
<feature type="compositionally biased region" description="Basic and acidic residues" evidence="2">
    <location>
        <begin position="371"/>
        <end position="387"/>
    </location>
</feature>
<evidence type="ECO:0000259" key="3">
    <source>
        <dbReference type="PROSITE" id="PS50157"/>
    </source>
</evidence>
<dbReference type="Proteomes" id="UP000696280">
    <property type="component" value="Unassembled WGS sequence"/>
</dbReference>
<feature type="region of interest" description="Disordered" evidence="2">
    <location>
        <begin position="534"/>
        <end position="584"/>
    </location>
</feature>
<sequence>MLAIQRQTENQHPQQLDIPRNQSWSTPSNIVNNNNLNNIFSFGVDQPLFDYQPTQFASNSSRSLMQADQNNTWLSNGQLTPTSTTRAHHRESSLSSYGSAGPASPYTVNSSNPQVAGDIYHEFQDFHHPVSKPITPIHTPLQENFIPPPYPNYYQNSPLNFSMAQEGLPKQTGNAELMPAAEIRNGRRSMATVASESSSTPQSSYEDEKHKNGEISQLEFWSNEYLHCEPKGYRAMPKLDRTMTDIYADELYNPSIQFTSAAPSSNAISTTPVSPQNDIFSQRLQTAASQHLTAPNTQSPLLLPSRGDRSPFRQGSPLAPTGPSYATPSSNLRFGTATHLREQQKAANDARALQQQIERTSPVDTAPKTISPKDVDLVYHETEEDSKVGSLFTPQQLSPNSMGSSRNFRNDIDEPASSQQSYGSMATTRRESSSFSNSSQPQHMNYGFGGPAVTNRQIPQQYPFVPQTQRQSSNLSGVSEDFPASLAAMESSSSEFTPASPVLKKPAGASADTGTYTCTYHGCTLRFDTPAKLQRHKREGHRNSATVGSGADEGGMTSAAQRNSQAGPHKCERINPSTGKPCNTIFSRPYDLTRHEDTIHNARKLKVHCPLCTEEKTFSRNDALTRHLRVVHPEHVEMNKSRRRAHD</sequence>
<keyword evidence="1" id="KW-0863">Zinc-finger</keyword>
<evidence type="ECO:0000256" key="1">
    <source>
        <dbReference type="PROSITE-ProRule" id="PRU00042"/>
    </source>
</evidence>
<dbReference type="InterPro" id="IPR013087">
    <property type="entry name" value="Znf_C2H2_type"/>
</dbReference>
<keyword evidence="1" id="KW-0479">Metal-binding</keyword>
<feature type="compositionally biased region" description="Polar residues" evidence="2">
    <location>
        <begin position="73"/>
        <end position="85"/>
    </location>
</feature>
<dbReference type="EMBL" id="CAJVRL010000077">
    <property type="protein sequence ID" value="CAG8957146.1"/>
    <property type="molecule type" value="Genomic_DNA"/>
</dbReference>
<feature type="region of interest" description="Disordered" evidence="2">
    <location>
        <begin position="1"/>
        <end position="28"/>
    </location>
</feature>
<dbReference type="Gene3D" id="3.30.160.60">
    <property type="entry name" value="Classic Zinc Finger"/>
    <property type="match status" value="1"/>
</dbReference>
<feature type="domain" description="C2H2-type" evidence="3">
    <location>
        <begin position="569"/>
        <end position="605"/>
    </location>
</feature>
<dbReference type="InterPro" id="IPR036236">
    <property type="entry name" value="Znf_C2H2_sf"/>
</dbReference>
<evidence type="ECO:0000256" key="2">
    <source>
        <dbReference type="SAM" id="MobiDB-lite"/>
    </source>
</evidence>
<feature type="compositionally biased region" description="Polar residues" evidence="2">
    <location>
        <begin position="353"/>
        <end position="363"/>
    </location>
</feature>
<dbReference type="AlphaFoldDB" id="A0A9N9KZW2"/>
<dbReference type="InterPro" id="IPR051061">
    <property type="entry name" value="Zinc_finger_trans_reg"/>
</dbReference>
<accession>A0A9N9KZW2</accession>
<organism evidence="4 5">
    <name type="scientific">Hymenoscyphus fraxineus</name>
    <dbReference type="NCBI Taxonomy" id="746836"/>
    <lineage>
        <taxon>Eukaryota</taxon>
        <taxon>Fungi</taxon>
        <taxon>Dikarya</taxon>
        <taxon>Ascomycota</taxon>
        <taxon>Pezizomycotina</taxon>
        <taxon>Leotiomycetes</taxon>
        <taxon>Helotiales</taxon>
        <taxon>Helotiaceae</taxon>
        <taxon>Hymenoscyphus</taxon>
    </lineage>
</organism>
<evidence type="ECO:0000313" key="5">
    <source>
        <dbReference type="Proteomes" id="UP000696280"/>
    </source>
</evidence>
<feature type="compositionally biased region" description="Polar residues" evidence="2">
    <location>
        <begin position="575"/>
        <end position="584"/>
    </location>
</feature>
<dbReference type="PANTHER" id="PTHR46179:SF19">
    <property type="entry name" value="C2H2 FINGER DOMAIN TRANSCRIPTION FACTOR (EUROFUNG)-RELATED"/>
    <property type="match status" value="1"/>
</dbReference>
<feature type="region of interest" description="Disordered" evidence="2">
    <location>
        <begin position="190"/>
        <end position="211"/>
    </location>
</feature>
<dbReference type="PROSITE" id="PS00028">
    <property type="entry name" value="ZINC_FINGER_C2H2_1"/>
    <property type="match status" value="1"/>
</dbReference>
<feature type="compositionally biased region" description="Low complexity" evidence="2">
    <location>
        <begin position="195"/>
        <end position="204"/>
    </location>
</feature>
<dbReference type="GO" id="GO:0005634">
    <property type="term" value="C:nucleus"/>
    <property type="evidence" value="ECO:0007669"/>
    <property type="project" value="TreeGrafter"/>
</dbReference>
<feature type="compositionally biased region" description="Polar residues" evidence="2">
    <location>
        <begin position="285"/>
        <end position="300"/>
    </location>
</feature>
<proteinExistence type="predicted"/>
<feature type="domain" description="C2H2-type" evidence="3">
    <location>
        <begin position="516"/>
        <end position="546"/>
    </location>
</feature>
<feature type="compositionally biased region" description="Polar residues" evidence="2">
    <location>
        <begin position="392"/>
        <end position="407"/>
    </location>
</feature>
<dbReference type="GO" id="GO:0008270">
    <property type="term" value="F:zinc ion binding"/>
    <property type="evidence" value="ECO:0007669"/>
    <property type="project" value="UniProtKB-KW"/>
</dbReference>
<evidence type="ECO:0000313" key="4">
    <source>
        <dbReference type="EMBL" id="CAG8957146.1"/>
    </source>
</evidence>
<dbReference type="Pfam" id="PF00096">
    <property type="entry name" value="zf-C2H2"/>
    <property type="match status" value="1"/>
</dbReference>
<dbReference type="PANTHER" id="PTHR46179">
    <property type="entry name" value="ZINC FINGER PROTEIN"/>
    <property type="match status" value="1"/>
</dbReference>
<comment type="caution">
    <text evidence="4">The sequence shown here is derived from an EMBL/GenBank/DDBJ whole genome shotgun (WGS) entry which is preliminary data.</text>
</comment>
<dbReference type="OrthoDB" id="7295497at2759"/>
<feature type="compositionally biased region" description="Polar residues" evidence="2">
    <location>
        <begin position="324"/>
        <end position="333"/>
    </location>
</feature>
<gene>
    <name evidence="4" type="ORF">HYFRA_00009347</name>
</gene>
<protein>
    <recommendedName>
        <fullName evidence="3">C2H2-type domain-containing protein</fullName>
    </recommendedName>
</protein>
<keyword evidence="5" id="KW-1185">Reference proteome</keyword>
<reference evidence="4" key="1">
    <citation type="submission" date="2021-07" db="EMBL/GenBank/DDBJ databases">
        <authorList>
            <person name="Durling M."/>
        </authorList>
    </citation>
    <scope>NUCLEOTIDE SEQUENCE</scope>
</reference>
<feature type="region of interest" description="Disordered" evidence="2">
    <location>
        <begin position="73"/>
        <end position="106"/>
    </location>
</feature>
<dbReference type="SUPFAM" id="SSF57667">
    <property type="entry name" value="beta-beta-alpha zinc fingers"/>
    <property type="match status" value="1"/>
</dbReference>
<keyword evidence="1" id="KW-0862">Zinc</keyword>